<dbReference type="Pfam" id="PF05380">
    <property type="entry name" value="Peptidase_A17"/>
    <property type="match status" value="1"/>
</dbReference>
<dbReference type="AlphaFoldDB" id="A0A8X6MRQ8"/>
<keyword evidence="2" id="KW-1185">Reference proteome</keyword>
<dbReference type="InterPro" id="IPR008042">
    <property type="entry name" value="Retrotrans_Pao"/>
</dbReference>
<dbReference type="EMBL" id="BMAW01096368">
    <property type="protein sequence ID" value="GFS74376.1"/>
    <property type="molecule type" value="Genomic_DNA"/>
</dbReference>
<organism evidence="1 2">
    <name type="scientific">Nephila pilipes</name>
    <name type="common">Giant wood spider</name>
    <name type="synonym">Nephila maculata</name>
    <dbReference type="NCBI Taxonomy" id="299642"/>
    <lineage>
        <taxon>Eukaryota</taxon>
        <taxon>Metazoa</taxon>
        <taxon>Ecdysozoa</taxon>
        <taxon>Arthropoda</taxon>
        <taxon>Chelicerata</taxon>
        <taxon>Arachnida</taxon>
        <taxon>Araneae</taxon>
        <taxon>Araneomorphae</taxon>
        <taxon>Entelegynae</taxon>
        <taxon>Araneoidea</taxon>
        <taxon>Nephilidae</taxon>
        <taxon>Nephila</taxon>
    </lineage>
</organism>
<dbReference type="PANTHER" id="PTHR47331:SF6">
    <property type="entry name" value="DOUBLECORTIN DOMAIN-CONTAINING PROTEIN"/>
    <property type="match status" value="1"/>
</dbReference>
<protein>
    <submittedName>
        <fullName evidence="1">Uncharacterized protein</fullName>
    </submittedName>
</protein>
<sequence length="109" mass="12492">MVQIEPHISNTNRDILSTIVRIYCPLDLGPVVAKAKIFFQKLWLLKLDWIVLLSETINKEWRQFVESLQIINSISIERCIVTEQSKMIELREFSDAPESAFGAVSTANV</sequence>
<dbReference type="Proteomes" id="UP000887013">
    <property type="component" value="Unassembled WGS sequence"/>
</dbReference>
<evidence type="ECO:0000313" key="2">
    <source>
        <dbReference type="Proteomes" id="UP000887013"/>
    </source>
</evidence>
<name>A0A8X6MRQ8_NEPPI</name>
<gene>
    <name evidence="1" type="primary">AVEN_156215_1</name>
    <name evidence="1" type="ORF">NPIL_473791</name>
</gene>
<comment type="caution">
    <text evidence="1">The sequence shown here is derived from an EMBL/GenBank/DDBJ whole genome shotgun (WGS) entry which is preliminary data.</text>
</comment>
<reference evidence="1" key="1">
    <citation type="submission" date="2020-08" db="EMBL/GenBank/DDBJ databases">
        <title>Multicomponent nature underlies the extraordinary mechanical properties of spider dragline silk.</title>
        <authorList>
            <person name="Kono N."/>
            <person name="Nakamura H."/>
            <person name="Mori M."/>
            <person name="Yoshida Y."/>
            <person name="Ohtoshi R."/>
            <person name="Malay A.D."/>
            <person name="Moran D.A.P."/>
            <person name="Tomita M."/>
            <person name="Numata K."/>
            <person name="Arakawa K."/>
        </authorList>
    </citation>
    <scope>NUCLEOTIDE SEQUENCE</scope>
</reference>
<accession>A0A8X6MRQ8</accession>
<proteinExistence type="predicted"/>
<evidence type="ECO:0000313" key="1">
    <source>
        <dbReference type="EMBL" id="GFS74376.1"/>
    </source>
</evidence>
<dbReference type="PANTHER" id="PTHR47331">
    <property type="entry name" value="PHD-TYPE DOMAIN-CONTAINING PROTEIN"/>
    <property type="match status" value="1"/>
</dbReference>